<evidence type="ECO:0000256" key="9">
    <source>
        <dbReference type="RuleBase" id="RU003693"/>
    </source>
</evidence>
<reference evidence="11 12" key="1">
    <citation type="submission" date="2016-10" db="EMBL/GenBank/DDBJ databases">
        <title>Draft genome sequence of Coniochaeta ligniaria NRRL30616, a lignocellulolytic fungus for bioabatement of inhibitors in plant biomass hydrolysates.</title>
        <authorList>
            <consortium name="DOE Joint Genome Institute"/>
            <person name="Jimenez D.J."/>
            <person name="Hector R.E."/>
            <person name="Riley R."/>
            <person name="Sun H."/>
            <person name="Grigoriev I.V."/>
            <person name="Van Elsas J.D."/>
            <person name="Nichols N.N."/>
        </authorList>
    </citation>
    <scope>NUCLEOTIDE SEQUENCE [LARGE SCALE GENOMIC DNA]</scope>
    <source>
        <strain evidence="11 12">NRRL 30616</strain>
    </source>
</reference>
<evidence type="ECO:0000256" key="7">
    <source>
        <dbReference type="ARBA" id="ARBA00022898"/>
    </source>
</evidence>
<dbReference type="GO" id="GO:0004400">
    <property type="term" value="F:histidinol-phosphate transaminase activity"/>
    <property type="evidence" value="ECO:0007669"/>
    <property type="project" value="UniProtKB-EC"/>
</dbReference>
<protein>
    <recommendedName>
        <fullName evidence="4">histidinol-phosphate transaminase</fullName>
        <ecNumber evidence="4">2.6.1.9</ecNumber>
    </recommendedName>
</protein>
<keyword evidence="7 9" id="KW-0663">Pyridoxal phosphate</keyword>
<dbReference type="CDD" id="cd00609">
    <property type="entry name" value="AAT_like"/>
    <property type="match status" value="1"/>
</dbReference>
<keyword evidence="6 11" id="KW-0808">Transferase</keyword>
<comment type="catalytic activity">
    <reaction evidence="8">
        <text>L-histidinol phosphate + 2-oxoglutarate = 3-(imidazol-4-yl)-2-oxopropyl phosphate + L-glutamate</text>
        <dbReference type="Rhea" id="RHEA:23744"/>
        <dbReference type="ChEBI" id="CHEBI:16810"/>
        <dbReference type="ChEBI" id="CHEBI:29985"/>
        <dbReference type="ChEBI" id="CHEBI:57766"/>
        <dbReference type="ChEBI" id="CHEBI:57980"/>
        <dbReference type="EC" id="2.6.1.9"/>
    </reaction>
</comment>
<evidence type="ECO:0000256" key="3">
    <source>
        <dbReference type="ARBA" id="ARBA00008392"/>
    </source>
</evidence>
<evidence type="ECO:0000256" key="4">
    <source>
        <dbReference type="ARBA" id="ARBA00012748"/>
    </source>
</evidence>
<comment type="cofactor">
    <cofactor evidence="1 9">
        <name>pyridoxal 5'-phosphate</name>
        <dbReference type="ChEBI" id="CHEBI:597326"/>
    </cofactor>
</comment>
<evidence type="ECO:0000256" key="1">
    <source>
        <dbReference type="ARBA" id="ARBA00001933"/>
    </source>
</evidence>
<dbReference type="STRING" id="1408157.A0A1J7I4L3"/>
<feature type="domain" description="Aminotransferase class I/classII large" evidence="10">
    <location>
        <begin position="63"/>
        <end position="388"/>
    </location>
</feature>
<name>A0A1J7I4L3_9PEZI</name>
<dbReference type="InterPro" id="IPR015421">
    <property type="entry name" value="PyrdxlP-dep_Trfase_major"/>
</dbReference>
<dbReference type="EC" id="2.6.1.9" evidence="4"/>
<comment type="similarity">
    <text evidence="3 9">Belongs to the class-II pyridoxal-phosphate-dependent aminotransferase family.</text>
</comment>
<dbReference type="InterPro" id="IPR004839">
    <property type="entry name" value="Aminotransferase_I/II_large"/>
</dbReference>
<evidence type="ECO:0000256" key="6">
    <source>
        <dbReference type="ARBA" id="ARBA00022679"/>
    </source>
</evidence>
<dbReference type="InterPro" id="IPR015422">
    <property type="entry name" value="PyrdxlP-dep_Trfase_small"/>
</dbReference>
<evidence type="ECO:0000259" key="10">
    <source>
        <dbReference type="Pfam" id="PF00155"/>
    </source>
</evidence>
<evidence type="ECO:0000256" key="5">
    <source>
        <dbReference type="ARBA" id="ARBA00022576"/>
    </source>
</evidence>
<dbReference type="OrthoDB" id="2015537at2759"/>
<dbReference type="InterPro" id="IPR001917">
    <property type="entry name" value="Aminotrans_II_pyridoxalP_BS"/>
</dbReference>
<accession>A0A1J7I4L3</accession>
<dbReference type="FunCoup" id="A0A1J7I4L3">
    <property type="interactions" value="194"/>
</dbReference>
<evidence type="ECO:0000256" key="2">
    <source>
        <dbReference type="ARBA" id="ARBA00005011"/>
    </source>
</evidence>
<dbReference type="EMBL" id="KV875115">
    <property type="protein sequence ID" value="OIW22413.1"/>
    <property type="molecule type" value="Genomic_DNA"/>
</dbReference>
<dbReference type="SUPFAM" id="SSF53383">
    <property type="entry name" value="PLP-dependent transferases"/>
    <property type="match status" value="1"/>
</dbReference>
<dbReference type="Pfam" id="PF00155">
    <property type="entry name" value="Aminotran_1_2"/>
    <property type="match status" value="1"/>
</dbReference>
<dbReference type="InterPro" id="IPR015424">
    <property type="entry name" value="PyrdxlP-dep_Trfase"/>
</dbReference>
<keyword evidence="12" id="KW-1185">Reference proteome</keyword>
<dbReference type="InParanoid" id="A0A1J7I4L3"/>
<keyword evidence="5 11" id="KW-0032">Aminotransferase</keyword>
<dbReference type="Gene3D" id="3.90.1150.10">
    <property type="entry name" value="Aspartate Aminotransferase, domain 1"/>
    <property type="match status" value="1"/>
</dbReference>
<sequence>MSRFDLGTCARPNILRVKPYVDARSRYKVAEPMVFLDANENPFGPAIPRHALAEICPCHQPGALGLTRYPDPLQLELRQRLCDFRNDDTGTRKPLTPEHVYLGVGANEVIDVLIRCFAVPGNDRIVMCPPTYAIYSLSAQVNDVTVVEVPLGPAPEFKLDTSAVNTALSVEPNVKMVCLVSPNNPTGTVIAAEDVAQILNHPTWNGVVVLDEAYVDYSSKTTSLAHWVVEYPNLVVIQTLSKAFGLAGVRFGAAFASPSISRLLNTLSVNYNLPGPTSIIANYALTSGLEIMRANRAQMEVQRSRILRELPRIPGIGRLRGGTETNFLLYEVLDWEGRASNETARALCEVMAETQDVVIRFRGTDHGCIGCVRITVGTEDETTRLLGAVTTALAAVRDNEATCE</sequence>
<dbReference type="GO" id="GO:0030170">
    <property type="term" value="F:pyridoxal phosphate binding"/>
    <property type="evidence" value="ECO:0007669"/>
    <property type="project" value="InterPro"/>
</dbReference>
<evidence type="ECO:0000313" key="11">
    <source>
        <dbReference type="EMBL" id="OIW22413.1"/>
    </source>
</evidence>
<evidence type="ECO:0000256" key="8">
    <source>
        <dbReference type="ARBA" id="ARBA00047481"/>
    </source>
</evidence>
<dbReference type="Gene3D" id="3.40.640.10">
    <property type="entry name" value="Type I PLP-dependent aspartate aminotransferase-like (Major domain)"/>
    <property type="match status" value="1"/>
</dbReference>
<dbReference type="AlphaFoldDB" id="A0A1J7I4L3"/>
<organism evidence="11 12">
    <name type="scientific">Coniochaeta ligniaria NRRL 30616</name>
    <dbReference type="NCBI Taxonomy" id="1408157"/>
    <lineage>
        <taxon>Eukaryota</taxon>
        <taxon>Fungi</taxon>
        <taxon>Dikarya</taxon>
        <taxon>Ascomycota</taxon>
        <taxon>Pezizomycotina</taxon>
        <taxon>Sordariomycetes</taxon>
        <taxon>Sordariomycetidae</taxon>
        <taxon>Coniochaetales</taxon>
        <taxon>Coniochaetaceae</taxon>
        <taxon>Coniochaeta</taxon>
    </lineage>
</organism>
<dbReference type="PANTHER" id="PTHR42885:SF2">
    <property type="entry name" value="HISTIDINOL-PHOSPHATE AMINOTRANSFERASE"/>
    <property type="match status" value="1"/>
</dbReference>
<dbReference type="PANTHER" id="PTHR42885">
    <property type="entry name" value="HISTIDINOL-PHOSPHATE AMINOTRANSFERASE-RELATED"/>
    <property type="match status" value="1"/>
</dbReference>
<comment type="pathway">
    <text evidence="2">Amino-acid biosynthesis; L-histidine biosynthesis; L-histidine from 5-phospho-alpha-D-ribose 1-diphosphate: step 7/9.</text>
</comment>
<proteinExistence type="inferred from homology"/>
<gene>
    <name evidence="11" type="ORF">CONLIGDRAFT_665028</name>
</gene>
<evidence type="ECO:0000313" key="12">
    <source>
        <dbReference type="Proteomes" id="UP000182658"/>
    </source>
</evidence>
<dbReference type="Proteomes" id="UP000182658">
    <property type="component" value="Unassembled WGS sequence"/>
</dbReference>
<dbReference type="PROSITE" id="PS00599">
    <property type="entry name" value="AA_TRANSFER_CLASS_2"/>
    <property type="match status" value="1"/>
</dbReference>